<dbReference type="FunFam" id="3.30.70.330:FF:000816">
    <property type="entry name" value="Heterogeneous nuclear ribonucleoprotein Q"/>
    <property type="match status" value="1"/>
</dbReference>
<evidence type="ECO:0000313" key="5">
    <source>
        <dbReference type="EMBL" id="KAL0920312.1"/>
    </source>
</evidence>
<feature type="region of interest" description="Disordered" evidence="3">
    <location>
        <begin position="199"/>
        <end position="285"/>
    </location>
</feature>
<dbReference type="PANTHER" id="PTHR21245">
    <property type="entry name" value="HETEROGENEOUS NUCLEAR RIBONUCLEOPROTEIN"/>
    <property type="match status" value="1"/>
</dbReference>
<feature type="compositionally biased region" description="Basic and acidic residues" evidence="3">
    <location>
        <begin position="20"/>
        <end position="31"/>
    </location>
</feature>
<evidence type="ECO:0000256" key="2">
    <source>
        <dbReference type="PROSITE-ProRule" id="PRU00176"/>
    </source>
</evidence>
<feature type="region of interest" description="Disordered" evidence="3">
    <location>
        <begin position="93"/>
        <end position="131"/>
    </location>
</feature>
<dbReference type="SUPFAM" id="SSF54928">
    <property type="entry name" value="RNA-binding domain, RBD"/>
    <property type="match status" value="2"/>
</dbReference>
<name>A0ABD0V5H6_DENTH</name>
<protein>
    <recommendedName>
        <fullName evidence="4">RRM domain-containing protein</fullName>
    </recommendedName>
</protein>
<dbReference type="SMART" id="SM00360">
    <property type="entry name" value="RRM"/>
    <property type="match status" value="3"/>
</dbReference>
<sequence length="779" mass="85297">MRTRKTDSPKSGPGKKAAQAKKEAAAAEKTPEATPKSAPKSTPKASGTKAARGKQSTPKAAAVAEAAEANVVVAAVITDSEVIENTVEVPEKSLEKRVRAKAKPPQGGKVAGMSTPKETETTEETSAKIKVEEIKEDVEEGLQSVDTSILQEELLKLEDTSDKKYETDVMVVSGEGPEIEEKNATIDAEAVIEIKQESSTAIKDAPEANPEVNNETVTFRDVDVKDESEKDAFEDQQIEEEIERDSLKETGAEFPSAEKGEGEVEGEGLEGVGDEEEGSKLDAEEQIQISDMAKARKIKKEQEIFVGGLDRDAVEDDLRKAFEKVGEVVEVRLHKDYATNKNKGFAFVKFANKEHVARALEQMKNPLIRGKRCGIAPSEDNDTLFLGNICNTWTKDAVKRKLRDYGIDSVEGITLVADTQNEGLSRGFAFLEFACHADAMAAYKRLQKPDVIFGHPERTAKVAFGEPLREPDPEVMAQVKSVFIDGLPPYWDEDQVKEHFKSYGEIERVVLARNMSTAKRKDFGFVNFTNHEAAVTCVEGVNDTELGDGKSKMKARARLANPLPKTQAVKGGMSGGFRIGHNGIGVYSRFGRGFGRGRFPSNRAGFQGGRGFYPRGRGRGGRFSHASDDVEMPYPEFHGWRPYGVRGGRRGSTSGRVGAFDRGHGRGFPSRRPPYPSEGDFGGHFGTTQFGEDPYYYGGGRGGLKRPFSVIEQDSSYLEPTNRIRPRYDLPDPLSGGPRYRDSLGTSALYSRDYYGSDYGGSSYSSFYGGEPSGGGYYY</sequence>
<keyword evidence="1 2" id="KW-0694">RNA-binding</keyword>
<feature type="region of interest" description="Disordered" evidence="3">
    <location>
        <begin position="1"/>
        <end position="65"/>
    </location>
</feature>
<dbReference type="CDD" id="cd00590">
    <property type="entry name" value="RRM_SF"/>
    <property type="match status" value="3"/>
</dbReference>
<feature type="compositionally biased region" description="Basic and acidic residues" evidence="3">
    <location>
        <begin position="244"/>
        <end position="262"/>
    </location>
</feature>
<dbReference type="Proteomes" id="UP001552299">
    <property type="component" value="Unassembled WGS sequence"/>
</dbReference>
<evidence type="ECO:0000256" key="3">
    <source>
        <dbReference type="SAM" id="MobiDB-lite"/>
    </source>
</evidence>
<feature type="region of interest" description="Disordered" evidence="3">
    <location>
        <begin position="719"/>
        <end position="741"/>
    </location>
</feature>
<gene>
    <name evidence="5" type="ORF">M5K25_009437</name>
</gene>
<feature type="domain" description="RRM" evidence="4">
    <location>
        <begin position="302"/>
        <end position="380"/>
    </location>
</feature>
<accession>A0ABD0V5H6</accession>
<dbReference type="GO" id="GO:0003723">
    <property type="term" value="F:RNA binding"/>
    <property type="evidence" value="ECO:0007669"/>
    <property type="project" value="UniProtKB-UniRule"/>
</dbReference>
<evidence type="ECO:0000313" key="6">
    <source>
        <dbReference type="Proteomes" id="UP001552299"/>
    </source>
</evidence>
<keyword evidence="6" id="KW-1185">Reference proteome</keyword>
<reference evidence="5 6" key="1">
    <citation type="journal article" date="2024" name="Plant Biotechnol. J.">
        <title>Dendrobium thyrsiflorum genome and its molecular insights into genes involved in important horticultural traits.</title>
        <authorList>
            <person name="Chen B."/>
            <person name="Wang J.Y."/>
            <person name="Zheng P.J."/>
            <person name="Li K.L."/>
            <person name="Liang Y.M."/>
            <person name="Chen X.F."/>
            <person name="Zhang C."/>
            <person name="Zhao X."/>
            <person name="He X."/>
            <person name="Zhang G.Q."/>
            <person name="Liu Z.J."/>
            <person name="Xu Q."/>
        </authorList>
    </citation>
    <scope>NUCLEOTIDE SEQUENCE [LARGE SCALE GENOMIC DNA]</scope>
    <source>
        <strain evidence="5">GZMU011</strain>
    </source>
</reference>
<feature type="compositionally biased region" description="Basic and acidic residues" evidence="3">
    <location>
        <begin position="218"/>
        <end position="233"/>
    </location>
</feature>
<feature type="domain" description="RRM" evidence="4">
    <location>
        <begin position="480"/>
        <end position="562"/>
    </location>
</feature>
<proteinExistence type="predicted"/>
<evidence type="ECO:0000256" key="1">
    <source>
        <dbReference type="ARBA" id="ARBA00022884"/>
    </source>
</evidence>
<dbReference type="AlphaFoldDB" id="A0ABD0V5H6"/>
<dbReference type="FunFam" id="3.30.70.330:FF:000187">
    <property type="entry name" value="Heterogeneous nuclear ribonucleoprotein Q"/>
    <property type="match status" value="1"/>
</dbReference>
<organism evidence="5 6">
    <name type="scientific">Dendrobium thyrsiflorum</name>
    <name type="common">Pinecone-like raceme dendrobium</name>
    <name type="synonym">Orchid</name>
    <dbReference type="NCBI Taxonomy" id="117978"/>
    <lineage>
        <taxon>Eukaryota</taxon>
        <taxon>Viridiplantae</taxon>
        <taxon>Streptophyta</taxon>
        <taxon>Embryophyta</taxon>
        <taxon>Tracheophyta</taxon>
        <taxon>Spermatophyta</taxon>
        <taxon>Magnoliopsida</taxon>
        <taxon>Liliopsida</taxon>
        <taxon>Asparagales</taxon>
        <taxon>Orchidaceae</taxon>
        <taxon>Epidendroideae</taxon>
        <taxon>Malaxideae</taxon>
        <taxon>Dendrobiinae</taxon>
        <taxon>Dendrobium</taxon>
    </lineage>
</organism>
<dbReference type="Pfam" id="PF00076">
    <property type="entry name" value="RRM_1"/>
    <property type="match status" value="3"/>
</dbReference>
<feature type="compositionally biased region" description="Basic and acidic residues" evidence="3">
    <location>
        <begin position="117"/>
        <end position="131"/>
    </location>
</feature>
<dbReference type="InterPro" id="IPR035979">
    <property type="entry name" value="RBD_domain_sf"/>
</dbReference>
<feature type="domain" description="RRM" evidence="4">
    <location>
        <begin position="382"/>
        <end position="467"/>
    </location>
</feature>
<dbReference type="Gene3D" id="3.30.70.330">
    <property type="match status" value="3"/>
</dbReference>
<feature type="compositionally biased region" description="Acidic residues" evidence="3">
    <location>
        <begin position="263"/>
        <end position="277"/>
    </location>
</feature>
<feature type="compositionally biased region" description="Acidic residues" evidence="3">
    <location>
        <begin position="234"/>
        <end position="243"/>
    </location>
</feature>
<dbReference type="InterPro" id="IPR012677">
    <property type="entry name" value="Nucleotide-bd_a/b_plait_sf"/>
</dbReference>
<dbReference type="InterPro" id="IPR000504">
    <property type="entry name" value="RRM_dom"/>
</dbReference>
<comment type="caution">
    <text evidence="5">The sequence shown here is derived from an EMBL/GenBank/DDBJ whole genome shotgun (WGS) entry which is preliminary data.</text>
</comment>
<evidence type="ECO:0000259" key="4">
    <source>
        <dbReference type="PROSITE" id="PS50102"/>
    </source>
</evidence>
<dbReference type="EMBL" id="JANQDX010000008">
    <property type="protein sequence ID" value="KAL0920312.1"/>
    <property type="molecule type" value="Genomic_DNA"/>
</dbReference>
<dbReference type="PROSITE" id="PS50102">
    <property type="entry name" value="RRM"/>
    <property type="match status" value="3"/>
</dbReference>
<feature type="region of interest" description="Disordered" evidence="3">
    <location>
        <begin position="648"/>
        <end position="673"/>
    </location>
</feature>